<keyword evidence="2" id="KW-1133">Transmembrane helix</keyword>
<accession>A0ABV1YVF8</accession>
<dbReference type="RefSeq" id="WP_352556812.1">
    <property type="nucleotide sequence ID" value="NZ_JAMYQB010000003.1"/>
</dbReference>
<keyword evidence="2" id="KW-0812">Transmembrane</keyword>
<name>A0ABV1YVF8_9HYPH</name>
<evidence type="ECO:0000313" key="5">
    <source>
        <dbReference type="EMBL" id="MER9403726.1"/>
    </source>
</evidence>
<reference evidence="5 6" key="1">
    <citation type="journal article" date="2024" name="Proc. Natl. Acad. Sci. U.S.A.">
        <title>The evolutionary genomics of adaptation to stress in wild rhizobium bacteria.</title>
        <authorList>
            <person name="Kehlet-Delgado H."/>
            <person name="Montoya A.P."/>
            <person name="Jensen K.T."/>
            <person name="Wendlandt C.E."/>
            <person name="Dexheimer C."/>
            <person name="Roberts M."/>
            <person name="Torres Martinez L."/>
            <person name="Friesen M.L."/>
            <person name="Griffitts J.S."/>
            <person name="Porter S.S."/>
        </authorList>
    </citation>
    <scope>NUCLEOTIDE SEQUENCE [LARGE SCALE GENOMIC DNA]</scope>
    <source>
        <strain evidence="5 6">M0641</strain>
    </source>
</reference>
<dbReference type="InterPro" id="IPR007310">
    <property type="entry name" value="Aerobactin_biosyn_IucA/IucC_N"/>
</dbReference>
<dbReference type="InterPro" id="IPR037455">
    <property type="entry name" value="LucA/IucC-like"/>
</dbReference>
<proteinExistence type="inferred from homology"/>
<protein>
    <submittedName>
        <fullName evidence="5">IucA/IucC family protein</fullName>
    </submittedName>
</protein>
<dbReference type="InterPro" id="IPR022770">
    <property type="entry name" value="IucA/IucC-like_C"/>
</dbReference>
<dbReference type="PANTHER" id="PTHR34384:SF5">
    <property type="entry name" value="L-2,3-DIAMINOPROPANOATE--CITRATE LIGASE"/>
    <property type="match status" value="1"/>
</dbReference>
<dbReference type="Pfam" id="PF04183">
    <property type="entry name" value="IucA_IucC"/>
    <property type="match status" value="1"/>
</dbReference>
<evidence type="ECO:0000313" key="6">
    <source>
        <dbReference type="Proteomes" id="UP001433071"/>
    </source>
</evidence>
<keyword evidence="6" id="KW-1185">Reference proteome</keyword>
<evidence type="ECO:0000259" key="4">
    <source>
        <dbReference type="Pfam" id="PF06276"/>
    </source>
</evidence>
<feature type="domain" description="Aerobactin siderophore biosynthesis IucA/IucC N-terminal" evidence="3">
    <location>
        <begin position="143"/>
        <end position="377"/>
    </location>
</feature>
<gene>
    <name evidence="5" type="ORF">NKI36_06640</name>
</gene>
<dbReference type="Gene3D" id="1.10.510.40">
    <property type="match status" value="1"/>
</dbReference>
<dbReference type="PANTHER" id="PTHR34384">
    <property type="entry name" value="L-2,3-DIAMINOPROPANOATE--CITRATE LIGASE"/>
    <property type="match status" value="1"/>
</dbReference>
<evidence type="ECO:0000256" key="1">
    <source>
        <dbReference type="ARBA" id="ARBA00007832"/>
    </source>
</evidence>
<dbReference type="Pfam" id="PF06276">
    <property type="entry name" value="FhuF"/>
    <property type="match status" value="1"/>
</dbReference>
<evidence type="ECO:0000256" key="2">
    <source>
        <dbReference type="SAM" id="Phobius"/>
    </source>
</evidence>
<comment type="caution">
    <text evidence="5">The sequence shown here is derived from an EMBL/GenBank/DDBJ whole genome shotgun (WGS) entry which is preliminary data.</text>
</comment>
<feature type="transmembrane region" description="Helical" evidence="2">
    <location>
        <begin position="493"/>
        <end position="515"/>
    </location>
</feature>
<dbReference type="EMBL" id="JAMYQB010000003">
    <property type="protein sequence ID" value="MER9403726.1"/>
    <property type="molecule type" value="Genomic_DNA"/>
</dbReference>
<sequence length="590" mass="65477">MERIRPEASSALSPFLNALLREWDGWEFIDASQTGLFRPQANVLRLNFPASRAVVLVEARHRSKVGYHDFAMPLWRLDADGEATEIDLFSLLALILAEPDIAGRATPKSRLTFLRRSLASIAAIAEATAARGSSRPFSERDPDFMEAESALRFGHAVHPAPMSREEFTQTDSERFGHEYGNAFKLRWWAVDPAIVAGGSIEPLEITEMACGLAVSDAQLLARASREQGKVLVPMHPWQAARLMLEDRVESLFRAGRIVDLGLGGPAWRATTSLRTVHSAETEWMLKFSLSLRLTNSRRIVEEHECRRGLSVHRLVKGKLGDALKTRCPTMTVLGEPGWFGLRDEDGRLMTDTIVSFRENPFRGTGSPRAAVLGALCERHPGCSESHLSDVVRRIARDEKRPVEKTARQWFQRFLETAIEPFIVAFSEFGLLFGAHQQNLVVGLSGGWPNALYFRDCQGTGYVEEFLPRLREFLPEAGQAGDHVFPAEAAAKLFGYYLIVNGAFAAIAALAAAGLAREDDLLAIFRRSLERLAATPMADRSCVDYLLNAPTLAAKGNFLIALRDINENTEVTDPLAGYVELPNPLHVREYA</sequence>
<keyword evidence="2" id="KW-0472">Membrane</keyword>
<evidence type="ECO:0000259" key="3">
    <source>
        <dbReference type="Pfam" id="PF04183"/>
    </source>
</evidence>
<comment type="similarity">
    <text evidence="1">Belongs to the IucA/IucC family.</text>
</comment>
<organism evidence="5 6">
    <name type="scientific">Mesorhizobium caraganae</name>
    <dbReference type="NCBI Taxonomy" id="483206"/>
    <lineage>
        <taxon>Bacteria</taxon>
        <taxon>Pseudomonadati</taxon>
        <taxon>Pseudomonadota</taxon>
        <taxon>Alphaproteobacteria</taxon>
        <taxon>Hyphomicrobiales</taxon>
        <taxon>Phyllobacteriaceae</taxon>
        <taxon>Mesorhizobium</taxon>
    </lineage>
</organism>
<dbReference type="Proteomes" id="UP001433071">
    <property type="component" value="Unassembled WGS sequence"/>
</dbReference>
<feature type="domain" description="Aerobactin siderophore biosynthesis IucA/IucC-like C-terminal" evidence="4">
    <location>
        <begin position="408"/>
        <end position="568"/>
    </location>
</feature>